<sequence length="175" mass="19690">MSDLIDAIHRLRSPRKLLQVAEAAKQRMADLGFSSGATDLVGQYAELLVKTHFGARRSANCTAGCDLVTNNGLKIEVKGRLARRDGYVPRTDIRSTTVDGHQFDYLVYVVFRRDYRIERAYGIPIHVFKKIASLVQHNNSLPKWRFRATVDLLAAPGVDDLTADLQKIHKINTVE</sequence>
<evidence type="ECO:0000313" key="1">
    <source>
        <dbReference type="EMBL" id="MCE8001646.1"/>
    </source>
</evidence>
<keyword evidence="2" id="KW-1185">Reference proteome</keyword>
<dbReference type="EMBL" id="JABFTX010000001">
    <property type="protein sequence ID" value="MCE8001646.1"/>
    <property type="molecule type" value="Genomic_DNA"/>
</dbReference>
<name>A0ABS8ZYF1_9GAMM</name>
<dbReference type="RefSeq" id="WP_234268497.1">
    <property type="nucleotide sequence ID" value="NZ_JABFTX010000001.1"/>
</dbReference>
<accession>A0ABS8ZYF1</accession>
<evidence type="ECO:0008006" key="3">
    <source>
        <dbReference type="Google" id="ProtNLM"/>
    </source>
</evidence>
<protein>
    <recommendedName>
        <fullName evidence="3">LAGLIDADG endonuclease</fullName>
    </recommendedName>
</protein>
<organism evidence="1 2">
    <name type="scientific">Billgrantia ethanolica</name>
    <dbReference type="NCBI Taxonomy" id="2733486"/>
    <lineage>
        <taxon>Bacteria</taxon>
        <taxon>Pseudomonadati</taxon>
        <taxon>Pseudomonadota</taxon>
        <taxon>Gammaproteobacteria</taxon>
        <taxon>Oceanospirillales</taxon>
        <taxon>Halomonadaceae</taxon>
        <taxon>Billgrantia</taxon>
    </lineage>
</organism>
<proteinExistence type="predicted"/>
<dbReference type="Proteomes" id="UP001320168">
    <property type="component" value="Unassembled WGS sequence"/>
</dbReference>
<comment type="caution">
    <text evidence="1">The sequence shown here is derived from an EMBL/GenBank/DDBJ whole genome shotgun (WGS) entry which is preliminary data.</text>
</comment>
<gene>
    <name evidence="1" type="ORF">HOP53_02220</name>
</gene>
<reference evidence="1 2" key="1">
    <citation type="journal article" date="2021" name="Front. Microbiol.">
        <title>Aerobic Denitrification and Heterotrophic Sulfur Oxidation in the Genus Halomonas Revealed by Six Novel Species Characterizations and Genome-Based Analysis.</title>
        <authorList>
            <person name="Wang L."/>
            <person name="Shao Z."/>
        </authorList>
    </citation>
    <scope>NUCLEOTIDE SEQUENCE [LARGE SCALE GENOMIC DNA]</scope>
    <source>
        <strain evidence="1 2">MCCC 1A11081</strain>
    </source>
</reference>
<evidence type="ECO:0000313" key="2">
    <source>
        <dbReference type="Proteomes" id="UP001320168"/>
    </source>
</evidence>